<dbReference type="InterPro" id="IPR018357">
    <property type="entry name" value="Hexapep_transf_CS"/>
</dbReference>
<evidence type="ECO:0000256" key="2">
    <source>
        <dbReference type="ARBA" id="ARBA00022737"/>
    </source>
</evidence>
<keyword evidence="4" id="KW-1185">Reference proteome</keyword>
<protein>
    <submittedName>
        <fullName evidence="3">Acyltransferase</fullName>
    </submittedName>
</protein>
<organism evidence="3 4">
    <name type="scientific">Candidatus Sulfurimonas baltica</name>
    <dbReference type="NCBI Taxonomy" id="2740404"/>
    <lineage>
        <taxon>Bacteria</taxon>
        <taxon>Pseudomonadati</taxon>
        <taxon>Campylobacterota</taxon>
        <taxon>Epsilonproteobacteria</taxon>
        <taxon>Campylobacterales</taxon>
        <taxon>Sulfurimonadaceae</taxon>
        <taxon>Sulfurimonas</taxon>
    </lineage>
</organism>
<dbReference type="EMBL" id="CP054492">
    <property type="protein sequence ID" value="QOY51422.1"/>
    <property type="molecule type" value="Genomic_DNA"/>
</dbReference>
<dbReference type="KEGG" id="sbal:HUE88_09860"/>
<dbReference type="Gene3D" id="2.160.10.10">
    <property type="entry name" value="Hexapeptide repeat proteins"/>
    <property type="match status" value="1"/>
</dbReference>
<dbReference type="RefSeq" id="WP_194368585.1">
    <property type="nucleotide sequence ID" value="NZ_CP054492.1"/>
</dbReference>
<sequence>MTYKTILLILQKYLLVKNSFRSSKYNRLHIMSILRHSKIRVSGIDNSVELCDGNFKRVKIGIDGNNNKITIKKDTYIRNLEIIMQGSNHTLCIGQRTEIGGATIVCCGENSRILIGDDCLLASNIDIKSCDGHSIYKNNEVINNSKDIIINNNVWIAQHVNILKGVTIGNNSVIGINSLLTSNIFESNVVIAGVPAKVIKRNITWGKERTL</sequence>
<dbReference type="GO" id="GO:0016746">
    <property type="term" value="F:acyltransferase activity"/>
    <property type="evidence" value="ECO:0007669"/>
    <property type="project" value="UniProtKB-KW"/>
</dbReference>
<proteinExistence type="predicted"/>
<gene>
    <name evidence="3" type="ORF">HUE88_09860</name>
</gene>
<keyword evidence="2" id="KW-0677">Repeat</keyword>
<evidence type="ECO:0000256" key="1">
    <source>
        <dbReference type="ARBA" id="ARBA00022679"/>
    </source>
</evidence>
<keyword evidence="1 3" id="KW-0808">Transferase</keyword>
<dbReference type="InterPro" id="IPR011004">
    <property type="entry name" value="Trimer_LpxA-like_sf"/>
</dbReference>
<dbReference type="CDD" id="cd04647">
    <property type="entry name" value="LbH_MAT_like"/>
    <property type="match status" value="1"/>
</dbReference>
<dbReference type="PROSITE" id="PS00101">
    <property type="entry name" value="HEXAPEP_TRANSFERASES"/>
    <property type="match status" value="1"/>
</dbReference>
<accession>A0A7S7LTU5</accession>
<dbReference type="Proteomes" id="UP000593994">
    <property type="component" value="Chromosome"/>
</dbReference>
<reference evidence="3 4" key="1">
    <citation type="submission" date="2020-05" db="EMBL/GenBank/DDBJ databases">
        <title>Sulfurimonas marisnigri, sp. nov., and Sulfurimonas baltica, sp. nov., manganese oxide reducing chemolithoautotrophs of the class Epsilonproteobacteria isolated from the pelagic redoxclines of the Black and Baltic Seas and emended description of the genus Sulfurimonas.</title>
        <authorList>
            <person name="Henkel J.V."/>
            <person name="Laudan C."/>
            <person name="Werner J."/>
            <person name="Neu T."/>
            <person name="Plewe S."/>
            <person name="Sproer C."/>
            <person name="Bunk B."/>
            <person name="Schulz-Vogt H.N."/>
        </authorList>
    </citation>
    <scope>NUCLEOTIDE SEQUENCE [LARGE SCALE GENOMIC DNA]</scope>
    <source>
        <strain evidence="3 4">GD2</strain>
    </source>
</reference>
<dbReference type="AlphaFoldDB" id="A0A7S7LTU5"/>
<dbReference type="PANTHER" id="PTHR23416">
    <property type="entry name" value="SIALIC ACID SYNTHASE-RELATED"/>
    <property type="match status" value="1"/>
</dbReference>
<evidence type="ECO:0000313" key="4">
    <source>
        <dbReference type="Proteomes" id="UP000593994"/>
    </source>
</evidence>
<dbReference type="SUPFAM" id="SSF51161">
    <property type="entry name" value="Trimeric LpxA-like enzymes"/>
    <property type="match status" value="1"/>
</dbReference>
<keyword evidence="3" id="KW-0012">Acyltransferase</keyword>
<evidence type="ECO:0000313" key="3">
    <source>
        <dbReference type="EMBL" id="QOY51422.1"/>
    </source>
</evidence>
<dbReference type="InterPro" id="IPR051159">
    <property type="entry name" value="Hexapeptide_acetyltransf"/>
</dbReference>
<name>A0A7S7LTU5_9BACT</name>
<dbReference type="PANTHER" id="PTHR23416:SF78">
    <property type="entry name" value="LIPOPOLYSACCHARIDE BIOSYNTHESIS O-ACETYL TRANSFERASE WBBJ-RELATED"/>
    <property type="match status" value="1"/>
</dbReference>